<name>G0NBH0_CAEBE</name>
<dbReference type="HOGENOM" id="CLU_2099023_0_0_1"/>
<evidence type="ECO:0000313" key="3">
    <source>
        <dbReference type="EMBL" id="EGT57030.1"/>
    </source>
</evidence>
<organism evidence="4">
    <name type="scientific">Caenorhabditis brenneri</name>
    <name type="common">Nematode worm</name>
    <dbReference type="NCBI Taxonomy" id="135651"/>
    <lineage>
        <taxon>Eukaryota</taxon>
        <taxon>Metazoa</taxon>
        <taxon>Ecdysozoa</taxon>
        <taxon>Nematoda</taxon>
        <taxon>Chromadorea</taxon>
        <taxon>Rhabditida</taxon>
        <taxon>Rhabditina</taxon>
        <taxon>Rhabditomorpha</taxon>
        <taxon>Rhabditoidea</taxon>
        <taxon>Rhabditidae</taxon>
        <taxon>Peloderinae</taxon>
        <taxon>Caenorhabditis</taxon>
    </lineage>
</organism>
<feature type="region of interest" description="Disordered" evidence="2">
    <location>
        <begin position="1"/>
        <end position="21"/>
    </location>
</feature>
<keyword evidence="1" id="KW-0175">Coiled coil</keyword>
<dbReference type="AlphaFoldDB" id="G0NBH0"/>
<reference evidence="4" key="1">
    <citation type="submission" date="2011-07" db="EMBL/GenBank/DDBJ databases">
        <authorList>
            <consortium name="Caenorhabditis brenneri Sequencing and Analysis Consortium"/>
            <person name="Wilson R.K."/>
        </authorList>
    </citation>
    <scope>NUCLEOTIDE SEQUENCE [LARGE SCALE GENOMIC DNA]</scope>
    <source>
        <strain evidence="4">PB2801</strain>
    </source>
</reference>
<evidence type="ECO:0000256" key="1">
    <source>
        <dbReference type="SAM" id="Coils"/>
    </source>
</evidence>
<sequence>MDESTNFNDENKQAGKKRQQVESPFSFIEAAIKKAKKQLESQLAELNCRIEELTEKALHVDSMQQSTVSYESRIQQLEALESETRVQLAAAREEIEAHQRNLKETEEKMRAEVRMK</sequence>
<accession>G0NBH0</accession>
<dbReference type="Proteomes" id="UP000008068">
    <property type="component" value="Unassembled WGS sequence"/>
</dbReference>
<dbReference type="STRING" id="135651.G0NBH0"/>
<evidence type="ECO:0000256" key="2">
    <source>
        <dbReference type="SAM" id="MobiDB-lite"/>
    </source>
</evidence>
<protein>
    <submittedName>
        <fullName evidence="3">Uncharacterized protein</fullName>
    </submittedName>
</protein>
<dbReference type="InParanoid" id="G0NBH0"/>
<gene>
    <name evidence="3" type="ORF">CAEBREN_19219</name>
</gene>
<evidence type="ECO:0000313" key="4">
    <source>
        <dbReference type="Proteomes" id="UP000008068"/>
    </source>
</evidence>
<proteinExistence type="predicted"/>
<dbReference type="EMBL" id="GL379858">
    <property type="protein sequence ID" value="EGT57030.1"/>
    <property type="molecule type" value="Genomic_DNA"/>
</dbReference>
<keyword evidence="4" id="KW-1185">Reference proteome</keyword>
<feature type="coiled-coil region" evidence="1">
    <location>
        <begin position="29"/>
        <end position="115"/>
    </location>
</feature>